<comment type="caution">
    <text evidence="1">The sequence shown here is derived from an EMBL/GenBank/DDBJ whole genome shotgun (WGS) entry which is preliminary data.</text>
</comment>
<dbReference type="AlphaFoldDB" id="A0A9X0D879"/>
<proteinExistence type="predicted"/>
<organism evidence="1 2">
    <name type="scientific">Desmophyllum pertusum</name>
    <dbReference type="NCBI Taxonomy" id="174260"/>
    <lineage>
        <taxon>Eukaryota</taxon>
        <taxon>Metazoa</taxon>
        <taxon>Cnidaria</taxon>
        <taxon>Anthozoa</taxon>
        <taxon>Hexacorallia</taxon>
        <taxon>Scleractinia</taxon>
        <taxon>Caryophylliina</taxon>
        <taxon>Caryophylliidae</taxon>
        <taxon>Desmophyllum</taxon>
    </lineage>
</organism>
<evidence type="ECO:0000313" key="1">
    <source>
        <dbReference type="EMBL" id="KAJ7388499.1"/>
    </source>
</evidence>
<dbReference type="EMBL" id="MU825464">
    <property type="protein sequence ID" value="KAJ7388499.1"/>
    <property type="molecule type" value="Genomic_DNA"/>
</dbReference>
<evidence type="ECO:0000313" key="2">
    <source>
        <dbReference type="Proteomes" id="UP001163046"/>
    </source>
</evidence>
<accession>A0A9X0D879</accession>
<keyword evidence="2" id="KW-1185">Reference proteome</keyword>
<dbReference type="Proteomes" id="UP001163046">
    <property type="component" value="Unassembled WGS sequence"/>
</dbReference>
<gene>
    <name evidence="1" type="ORF">OS493_037224</name>
</gene>
<name>A0A9X0D879_9CNID</name>
<protein>
    <submittedName>
        <fullName evidence="1">Uncharacterized protein</fullName>
    </submittedName>
</protein>
<reference evidence="1" key="1">
    <citation type="submission" date="2023-01" db="EMBL/GenBank/DDBJ databases">
        <title>Genome assembly of the deep-sea coral Lophelia pertusa.</title>
        <authorList>
            <person name="Herrera S."/>
            <person name="Cordes E."/>
        </authorList>
    </citation>
    <scope>NUCLEOTIDE SEQUENCE</scope>
    <source>
        <strain evidence="1">USNM1676648</strain>
        <tissue evidence="1">Polyp</tissue>
    </source>
</reference>
<sequence length="178" mass="20062">MSQRMEMQLKGKALVNITGKALKKYFSLNFGSTAVTGKAVLGAYVRPTRTEPVRLAILASLSGGRQNKILNIGEVKLFLNYLNCIVPELQNVLREANLILPEGQVVLKGSLQMMQHLNDLMQEIDLVVADKRINGTNVLTLLHQINRKIEYMKKIIDLINRTVSLIERQRHLCRAVTI</sequence>